<feature type="transmembrane region" description="Helical" evidence="2">
    <location>
        <begin position="41"/>
        <end position="61"/>
    </location>
</feature>
<evidence type="ECO:0000256" key="1">
    <source>
        <dbReference type="SAM" id="MobiDB-lite"/>
    </source>
</evidence>
<keyword evidence="2" id="KW-0812">Transmembrane</keyword>
<dbReference type="Proteomes" id="UP000004508">
    <property type="component" value="Unassembled WGS sequence"/>
</dbReference>
<accession>D6TQQ1</accession>
<comment type="caution">
    <text evidence="3">The sequence shown here is derived from an EMBL/GenBank/DDBJ whole genome shotgun (WGS) entry which is preliminary data.</text>
</comment>
<keyword evidence="2" id="KW-1133">Transmembrane helix</keyword>
<protein>
    <submittedName>
        <fullName evidence="3">Uncharacterized protein</fullName>
    </submittedName>
</protein>
<evidence type="ECO:0000256" key="2">
    <source>
        <dbReference type="SAM" id="Phobius"/>
    </source>
</evidence>
<dbReference type="STRING" id="485913.Krac_9064"/>
<dbReference type="InParanoid" id="D6TQQ1"/>
<gene>
    <name evidence="3" type="ORF">Krac_9064</name>
</gene>
<name>D6TQQ1_KTERA</name>
<feature type="region of interest" description="Disordered" evidence="1">
    <location>
        <begin position="71"/>
        <end position="93"/>
    </location>
</feature>
<sequence>MRIALLLLSCVNVVVLGVDEILYGLLDLTKQPQFNQIDQIIKSFALVSLFISLVLLAIYIIRQAVAQERQLKKQGRKKSVVTPEGGDRIERRR</sequence>
<keyword evidence="2" id="KW-0472">Membrane</keyword>
<keyword evidence="4" id="KW-1185">Reference proteome</keyword>
<dbReference type="EMBL" id="ADVG01000002">
    <property type="protein sequence ID" value="EFH87718.1"/>
    <property type="molecule type" value="Genomic_DNA"/>
</dbReference>
<dbReference type="AlphaFoldDB" id="D6TQQ1"/>
<proteinExistence type="predicted"/>
<evidence type="ECO:0000313" key="4">
    <source>
        <dbReference type="Proteomes" id="UP000004508"/>
    </source>
</evidence>
<reference evidence="3 4" key="1">
    <citation type="journal article" date="2011" name="Stand. Genomic Sci.">
        <title>Non-contiguous finished genome sequence and contextual data of the filamentous soil bacterium Ktedonobacter racemifer type strain (SOSP1-21).</title>
        <authorList>
            <person name="Chang Y.J."/>
            <person name="Land M."/>
            <person name="Hauser L."/>
            <person name="Chertkov O."/>
            <person name="Del Rio T.G."/>
            <person name="Nolan M."/>
            <person name="Copeland A."/>
            <person name="Tice H."/>
            <person name="Cheng J.F."/>
            <person name="Lucas S."/>
            <person name="Han C."/>
            <person name="Goodwin L."/>
            <person name="Pitluck S."/>
            <person name="Ivanova N."/>
            <person name="Ovchinikova G."/>
            <person name="Pati A."/>
            <person name="Chen A."/>
            <person name="Palaniappan K."/>
            <person name="Mavromatis K."/>
            <person name="Liolios K."/>
            <person name="Brettin T."/>
            <person name="Fiebig A."/>
            <person name="Rohde M."/>
            <person name="Abt B."/>
            <person name="Goker M."/>
            <person name="Detter J.C."/>
            <person name="Woyke T."/>
            <person name="Bristow J."/>
            <person name="Eisen J.A."/>
            <person name="Markowitz V."/>
            <person name="Hugenholtz P."/>
            <person name="Kyrpides N.C."/>
            <person name="Klenk H.P."/>
            <person name="Lapidus A."/>
        </authorList>
    </citation>
    <scope>NUCLEOTIDE SEQUENCE [LARGE SCALE GENOMIC DNA]</scope>
    <source>
        <strain evidence="4">DSM 44963</strain>
    </source>
</reference>
<organism evidence="3 4">
    <name type="scientific">Ktedonobacter racemifer DSM 44963</name>
    <dbReference type="NCBI Taxonomy" id="485913"/>
    <lineage>
        <taxon>Bacteria</taxon>
        <taxon>Bacillati</taxon>
        <taxon>Chloroflexota</taxon>
        <taxon>Ktedonobacteria</taxon>
        <taxon>Ktedonobacterales</taxon>
        <taxon>Ktedonobacteraceae</taxon>
        <taxon>Ktedonobacter</taxon>
    </lineage>
</organism>
<evidence type="ECO:0000313" key="3">
    <source>
        <dbReference type="EMBL" id="EFH87718.1"/>
    </source>
</evidence>